<sequence length="348" mass="36733">MDRRTFLTAAAAAPLALGTLAGCTFEKVDRTGGGGSGAVASGSSNKVTVDPYNAENQIRIAYVAHDLSTPNNQAWLEGIQRECSSWDNITIDSFNGESSAETQVTLMADIINQQYNAVILQCSDGAALASSVAQAESAGIPVITLNLDCSSDTVHSALVMAVDYDAGRLAAEKMAEQMGEKGGVAIIQGVPGLTRTDNLERGFRDTIANYPGITIVGANSAAFEKEKARTVMEAFMQQYDGMTGVFCINDAMAEGAALAADNAGKRGKYIIWGADGESDALTMIENGQMSGTIYTNSWDEGSTAAKIALLMIGSEYNYTVLTKTPQVVMEPIVVTAETVGSISQEDRW</sequence>
<dbReference type="PROSITE" id="PS51257">
    <property type="entry name" value="PROKAR_LIPOPROTEIN"/>
    <property type="match status" value="1"/>
</dbReference>
<gene>
    <name evidence="5" type="ORF">VXJ25_02425</name>
</gene>
<keyword evidence="3" id="KW-0732">Signal</keyword>
<protein>
    <submittedName>
        <fullName evidence="5">Sugar ABC transporter substrate-binding protein</fullName>
    </submittedName>
</protein>
<dbReference type="PANTHER" id="PTHR46847">
    <property type="entry name" value="D-ALLOSE-BINDING PERIPLASMIC PROTEIN-RELATED"/>
    <property type="match status" value="1"/>
</dbReference>
<accession>A0ABU7R8C9</accession>
<dbReference type="Proteomes" id="UP001332931">
    <property type="component" value="Unassembled WGS sequence"/>
</dbReference>
<dbReference type="Gene3D" id="3.40.50.2300">
    <property type="match status" value="2"/>
</dbReference>
<keyword evidence="6" id="KW-1185">Reference proteome</keyword>
<reference evidence="5 6" key="1">
    <citation type="submission" date="2024-01" db="EMBL/GenBank/DDBJ databases">
        <title>Description of Olsenella sp. nov., isolated from pig feces.</title>
        <authorList>
            <person name="Chang Y.-H."/>
        </authorList>
    </citation>
    <scope>NUCLEOTIDE SEQUENCE [LARGE SCALE GENOMIC DNA]</scope>
    <source>
        <strain evidence="5 6">YH-ols2223</strain>
    </source>
</reference>
<dbReference type="CDD" id="cd01536">
    <property type="entry name" value="PBP1_ABC_sugar_binding-like"/>
    <property type="match status" value="1"/>
</dbReference>
<evidence type="ECO:0000313" key="6">
    <source>
        <dbReference type="Proteomes" id="UP001332931"/>
    </source>
</evidence>
<evidence type="ECO:0000259" key="4">
    <source>
        <dbReference type="Pfam" id="PF13407"/>
    </source>
</evidence>
<name>A0ABU7R8C9_9ACTN</name>
<comment type="caution">
    <text evidence="5">The sequence shown here is derived from an EMBL/GenBank/DDBJ whole genome shotgun (WGS) entry which is preliminary data.</text>
</comment>
<evidence type="ECO:0000313" key="5">
    <source>
        <dbReference type="EMBL" id="MEE6146857.1"/>
    </source>
</evidence>
<dbReference type="Pfam" id="PF13407">
    <property type="entry name" value="Peripla_BP_4"/>
    <property type="match status" value="1"/>
</dbReference>
<organism evidence="5 6">
    <name type="scientific">Olsenella absiana</name>
    <dbReference type="NCBI Taxonomy" id="3115222"/>
    <lineage>
        <taxon>Bacteria</taxon>
        <taxon>Bacillati</taxon>
        <taxon>Actinomycetota</taxon>
        <taxon>Coriobacteriia</taxon>
        <taxon>Coriobacteriales</taxon>
        <taxon>Atopobiaceae</taxon>
        <taxon>Olsenella</taxon>
    </lineage>
</organism>
<dbReference type="SUPFAM" id="SSF53822">
    <property type="entry name" value="Periplasmic binding protein-like I"/>
    <property type="match status" value="1"/>
</dbReference>
<dbReference type="NCBIfam" id="TIGR01409">
    <property type="entry name" value="TAT_signal_seq"/>
    <property type="match status" value="1"/>
</dbReference>
<comment type="subcellular location">
    <subcellularLocation>
        <location evidence="1">Cell envelope</location>
    </subcellularLocation>
</comment>
<evidence type="ECO:0000256" key="3">
    <source>
        <dbReference type="ARBA" id="ARBA00022729"/>
    </source>
</evidence>
<dbReference type="InterPro" id="IPR025997">
    <property type="entry name" value="SBP_2_dom"/>
</dbReference>
<proteinExistence type="inferred from homology"/>
<dbReference type="PANTHER" id="PTHR46847:SF1">
    <property type="entry name" value="D-ALLOSE-BINDING PERIPLASMIC PROTEIN-RELATED"/>
    <property type="match status" value="1"/>
</dbReference>
<dbReference type="RefSeq" id="WP_330957624.1">
    <property type="nucleotide sequence ID" value="NZ_JAZGJQ010000002.1"/>
</dbReference>
<evidence type="ECO:0000256" key="1">
    <source>
        <dbReference type="ARBA" id="ARBA00004196"/>
    </source>
</evidence>
<evidence type="ECO:0000256" key="2">
    <source>
        <dbReference type="ARBA" id="ARBA00007639"/>
    </source>
</evidence>
<feature type="domain" description="Periplasmic binding protein" evidence="4">
    <location>
        <begin position="60"/>
        <end position="312"/>
    </location>
</feature>
<dbReference type="EMBL" id="JAZGJQ010000002">
    <property type="protein sequence ID" value="MEE6146857.1"/>
    <property type="molecule type" value="Genomic_DNA"/>
</dbReference>
<dbReference type="InterPro" id="IPR028082">
    <property type="entry name" value="Peripla_BP_I"/>
</dbReference>
<dbReference type="InterPro" id="IPR019546">
    <property type="entry name" value="TAT_signal_bac_arc"/>
</dbReference>
<comment type="similarity">
    <text evidence="2">Belongs to the bacterial solute-binding protein 2 family.</text>
</comment>